<evidence type="ECO:0000256" key="2">
    <source>
        <dbReference type="ARBA" id="ARBA00004651"/>
    </source>
</evidence>
<keyword evidence="14" id="KW-1185">Reference proteome</keyword>
<keyword evidence="3 12" id="KW-0813">Transport</keyword>
<comment type="similarity">
    <text evidence="12">Belongs to the pannexin family.</text>
</comment>
<keyword evidence="9 12" id="KW-0406">Ion transport</keyword>
<name>A0ABP1QDG0_9HEXA</name>
<proteinExistence type="inferred from homology"/>
<dbReference type="PANTHER" id="PTHR11893">
    <property type="entry name" value="INNEXIN"/>
    <property type="match status" value="1"/>
</dbReference>
<dbReference type="PROSITE" id="PS51013">
    <property type="entry name" value="PANNEXIN"/>
    <property type="match status" value="1"/>
</dbReference>
<feature type="transmembrane region" description="Helical" evidence="12">
    <location>
        <begin position="197"/>
        <end position="220"/>
    </location>
</feature>
<protein>
    <recommendedName>
        <fullName evidence="12">Innexin</fullName>
    </recommendedName>
</protein>
<keyword evidence="10 12" id="KW-0472">Membrane</keyword>
<comment type="caution">
    <text evidence="13">The sequence shown here is derived from an EMBL/GenBank/DDBJ whole genome shotgun (WGS) entry which is preliminary data.</text>
</comment>
<accession>A0ABP1QDG0</accession>
<evidence type="ECO:0000256" key="10">
    <source>
        <dbReference type="ARBA" id="ARBA00023136"/>
    </source>
</evidence>
<keyword evidence="5 12" id="KW-0812">Transmembrane</keyword>
<evidence type="ECO:0000256" key="4">
    <source>
        <dbReference type="ARBA" id="ARBA00022475"/>
    </source>
</evidence>
<sequence length="379" mass="44007">MTSVLETLQFLAQPLNISKDIRKIYIDEWTFRIHYRTTTILLLLFSALLSFREYLGDHIKCVHMQEDLSDTPVIPRSVLETYCFISTTFTVPYEKSQRYKIDRRLSTLVGGPGYIAGKNERVYHAYYQWVPFFLFFQALMFYAPHAFWKAYDSGKVRNLVQDLSMKKYILEKSGSSEKCSHTSQIARYLVQSKGHHVGWAAAYVLAEFGNLVVVLGNMYLTDYFLGREFSSFGPKVLQLIDEDPESRVDPMTKVFPRVTKCNLNTFGPSGSIQNFDALCVLSSNILNEKIFTFLWFWFVLVAVITILSFMYRIAFMFSFGMRLRALGSAKDFPEKSQGKNVVAHLGRSDWLVLRLLRLNMDSVTFYKLIRNIHEEMMHN</sequence>
<dbReference type="Pfam" id="PF00876">
    <property type="entry name" value="Innexin"/>
    <property type="match status" value="1"/>
</dbReference>
<dbReference type="PRINTS" id="PR01262">
    <property type="entry name" value="INNEXIN"/>
</dbReference>
<evidence type="ECO:0000256" key="11">
    <source>
        <dbReference type="ARBA" id="ARBA00023303"/>
    </source>
</evidence>
<evidence type="ECO:0000313" key="13">
    <source>
        <dbReference type="EMBL" id="CAL8099105.1"/>
    </source>
</evidence>
<evidence type="ECO:0000256" key="8">
    <source>
        <dbReference type="ARBA" id="ARBA00022989"/>
    </source>
</evidence>
<organism evidence="13 14">
    <name type="scientific">Orchesella dallaii</name>
    <dbReference type="NCBI Taxonomy" id="48710"/>
    <lineage>
        <taxon>Eukaryota</taxon>
        <taxon>Metazoa</taxon>
        <taxon>Ecdysozoa</taxon>
        <taxon>Arthropoda</taxon>
        <taxon>Hexapoda</taxon>
        <taxon>Collembola</taxon>
        <taxon>Entomobryomorpha</taxon>
        <taxon>Entomobryoidea</taxon>
        <taxon>Orchesellidae</taxon>
        <taxon>Orchesellinae</taxon>
        <taxon>Orchesella</taxon>
    </lineage>
</organism>
<dbReference type="InterPro" id="IPR000990">
    <property type="entry name" value="Innexin"/>
</dbReference>
<dbReference type="EMBL" id="CAXLJM020000031">
    <property type="protein sequence ID" value="CAL8099105.1"/>
    <property type="molecule type" value="Genomic_DNA"/>
</dbReference>
<evidence type="ECO:0000256" key="6">
    <source>
        <dbReference type="ARBA" id="ARBA00022868"/>
    </source>
</evidence>
<evidence type="ECO:0000313" key="14">
    <source>
        <dbReference type="Proteomes" id="UP001642540"/>
    </source>
</evidence>
<dbReference type="Proteomes" id="UP001642540">
    <property type="component" value="Unassembled WGS sequence"/>
</dbReference>
<evidence type="ECO:0000256" key="1">
    <source>
        <dbReference type="ARBA" id="ARBA00004610"/>
    </source>
</evidence>
<feature type="transmembrane region" description="Helical" evidence="12">
    <location>
        <begin position="33"/>
        <end position="51"/>
    </location>
</feature>
<feature type="transmembrane region" description="Helical" evidence="12">
    <location>
        <begin position="126"/>
        <end position="148"/>
    </location>
</feature>
<keyword evidence="6" id="KW-0303">Gap junction</keyword>
<gene>
    <name evidence="12" type="primary">inx</name>
    <name evidence="13" type="ORF">ODALV1_LOCUS10147</name>
</gene>
<dbReference type="PANTHER" id="PTHR11893:SF41">
    <property type="entry name" value="INNEXIN INX2"/>
    <property type="match status" value="1"/>
</dbReference>
<comment type="function">
    <text evidence="12">Structural component of the gap junctions.</text>
</comment>
<keyword evidence="7" id="KW-0965">Cell junction</keyword>
<comment type="subcellular location">
    <subcellularLocation>
        <location evidence="1">Cell junction</location>
        <location evidence="1">Gap junction</location>
    </subcellularLocation>
    <subcellularLocation>
        <location evidence="2 12">Cell membrane</location>
        <topology evidence="2 12">Multi-pass membrane protein</topology>
    </subcellularLocation>
</comment>
<evidence type="ECO:0000256" key="9">
    <source>
        <dbReference type="ARBA" id="ARBA00023065"/>
    </source>
</evidence>
<feature type="transmembrane region" description="Helical" evidence="12">
    <location>
        <begin position="290"/>
        <end position="314"/>
    </location>
</feature>
<evidence type="ECO:0000256" key="7">
    <source>
        <dbReference type="ARBA" id="ARBA00022949"/>
    </source>
</evidence>
<evidence type="ECO:0000256" key="3">
    <source>
        <dbReference type="ARBA" id="ARBA00022448"/>
    </source>
</evidence>
<evidence type="ECO:0000256" key="5">
    <source>
        <dbReference type="ARBA" id="ARBA00022692"/>
    </source>
</evidence>
<keyword evidence="4" id="KW-1003">Cell membrane</keyword>
<evidence type="ECO:0000256" key="12">
    <source>
        <dbReference type="RuleBase" id="RU010713"/>
    </source>
</evidence>
<keyword evidence="11 12" id="KW-0407">Ion channel</keyword>
<keyword evidence="8 12" id="KW-1133">Transmembrane helix</keyword>
<reference evidence="13 14" key="1">
    <citation type="submission" date="2024-08" db="EMBL/GenBank/DDBJ databases">
        <authorList>
            <person name="Cucini C."/>
            <person name="Frati F."/>
        </authorList>
    </citation>
    <scope>NUCLEOTIDE SEQUENCE [LARGE SCALE GENOMIC DNA]</scope>
</reference>